<dbReference type="SUPFAM" id="SSF53659">
    <property type="entry name" value="Isocitrate/Isopropylmalate dehydrogenase-like"/>
    <property type="match status" value="1"/>
</dbReference>
<reference evidence="5" key="3">
    <citation type="submission" date="2025-09" db="UniProtKB">
        <authorList>
            <consortium name="Ensembl"/>
        </authorList>
    </citation>
    <scope>IDENTIFICATION</scope>
</reference>
<dbReference type="GO" id="GO:0006102">
    <property type="term" value="P:isocitrate metabolic process"/>
    <property type="evidence" value="ECO:0007669"/>
    <property type="project" value="TreeGrafter"/>
</dbReference>
<protein>
    <submittedName>
        <fullName evidence="5">Uncharacterized protein</fullName>
    </submittedName>
</protein>
<keyword evidence="6" id="KW-1185">Reference proteome</keyword>
<comment type="similarity">
    <text evidence="1">Belongs to the isocitrate and isopropylmalate dehydrogenases family.</text>
</comment>
<keyword evidence="3" id="KW-0816">Tricarboxylic acid cycle</keyword>
<evidence type="ECO:0000313" key="6">
    <source>
        <dbReference type="Proteomes" id="UP000694405"/>
    </source>
</evidence>
<proteinExistence type="inferred from homology"/>
<evidence type="ECO:0000313" key="5">
    <source>
        <dbReference type="Ensembl" id="ENSMUNP00000027083.1"/>
    </source>
</evidence>
<feature type="region of interest" description="Disordered" evidence="4">
    <location>
        <begin position="142"/>
        <end position="166"/>
    </location>
</feature>
<dbReference type="Ensembl" id="ENSMUNT00000029401.1">
    <property type="protein sequence ID" value="ENSMUNP00000027083.1"/>
    <property type="gene ID" value="ENSMUNG00000017064.1"/>
</dbReference>
<dbReference type="Gene3D" id="3.40.718.10">
    <property type="entry name" value="Isopropylmalate Dehydrogenase"/>
    <property type="match status" value="1"/>
</dbReference>
<dbReference type="Proteomes" id="UP000694405">
    <property type="component" value="Chromosome 22"/>
</dbReference>
<sequence>MRNGAAYRRTWEQRPRACAEAPVLVPMATAAGSGPGLSWTVLFGFHPKNGLEERPRNRLRSRCHRHKMPPPAKYGGRHTVTLIPGDGIGPELMLHVKEVFRHACVPVDFEEVRVGAEAPEADVHNAIMAIRRNGVAIKGECGARDPPPSASGDHLTPGTIPFHREH</sequence>
<accession>A0A8V5GR00</accession>
<organism evidence="5 6">
    <name type="scientific">Melopsittacus undulatus</name>
    <name type="common">Budgerigar</name>
    <name type="synonym">Psittacus undulatus</name>
    <dbReference type="NCBI Taxonomy" id="13146"/>
    <lineage>
        <taxon>Eukaryota</taxon>
        <taxon>Metazoa</taxon>
        <taxon>Chordata</taxon>
        <taxon>Craniata</taxon>
        <taxon>Vertebrata</taxon>
        <taxon>Euteleostomi</taxon>
        <taxon>Archelosauria</taxon>
        <taxon>Archosauria</taxon>
        <taxon>Dinosauria</taxon>
        <taxon>Saurischia</taxon>
        <taxon>Theropoda</taxon>
        <taxon>Coelurosauria</taxon>
        <taxon>Aves</taxon>
        <taxon>Neognathae</taxon>
        <taxon>Neoaves</taxon>
        <taxon>Telluraves</taxon>
        <taxon>Australaves</taxon>
        <taxon>Psittaciformes</taxon>
        <taxon>Psittaculidae</taxon>
        <taxon>Melopsittacus</taxon>
    </lineage>
</organism>
<dbReference type="GO" id="GO:0006099">
    <property type="term" value="P:tricarboxylic acid cycle"/>
    <property type="evidence" value="ECO:0007669"/>
    <property type="project" value="UniProtKB-KW"/>
</dbReference>
<dbReference type="PANTHER" id="PTHR11835">
    <property type="entry name" value="DECARBOXYLATING DEHYDROGENASES-ISOCITRATE, ISOPROPYLMALATE, TARTRATE"/>
    <property type="match status" value="1"/>
</dbReference>
<reference evidence="5" key="1">
    <citation type="submission" date="2020-03" db="EMBL/GenBank/DDBJ databases">
        <title>Melopsittacus undulatus (budgerigar) genome, bMelUnd1, maternal haplotype with Z.</title>
        <authorList>
            <person name="Gedman G."/>
            <person name="Mountcastle J."/>
            <person name="Haase B."/>
            <person name="Formenti G."/>
            <person name="Wright T."/>
            <person name="Apodaca J."/>
            <person name="Pelan S."/>
            <person name="Chow W."/>
            <person name="Rhie A."/>
            <person name="Howe K."/>
            <person name="Fedrigo O."/>
            <person name="Jarvis E.D."/>
        </authorList>
    </citation>
    <scope>NUCLEOTIDE SEQUENCE [LARGE SCALE GENOMIC DNA]</scope>
</reference>
<dbReference type="AlphaFoldDB" id="A0A8V5GR00"/>
<name>A0A8V5GR00_MELUD</name>
<evidence type="ECO:0000256" key="3">
    <source>
        <dbReference type="ARBA" id="ARBA00022532"/>
    </source>
</evidence>
<evidence type="ECO:0000256" key="4">
    <source>
        <dbReference type="SAM" id="MobiDB-lite"/>
    </source>
</evidence>
<evidence type="ECO:0000256" key="1">
    <source>
        <dbReference type="ARBA" id="ARBA00007769"/>
    </source>
</evidence>
<dbReference type="PANTHER" id="PTHR11835:SF60">
    <property type="entry name" value="ISOCITRATE DEHYDROGENASE [NAD] SUBUNIT, MITOCHONDRIAL"/>
    <property type="match status" value="1"/>
</dbReference>
<dbReference type="GO" id="GO:0005739">
    <property type="term" value="C:mitochondrion"/>
    <property type="evidence" value="ECO:0007669"/>
    <property type="project" value="TreeGrafter"/>
</dbReference>
<evidence type="ECO:0000256" key="2">
    <source>
        <dbReference type="ARBA" id="ARBA00011525"/>
    </source>
</evidence>
<reference evidence="5" key="2">
    <citation type="submission" date="2025-08" db="UniProtKB">
        <authorList>
            <consortium name="Ensembl"/>
        </authorList>
    </citation>
    <scope>IDENTIFICATION</scope>
</reference>
<comment type="subunit">
    <text evidence="2">Heterooligomer of subunits alpha (IDH3A), beta (IDH3B), and gamma (IDH3G) in the apparent ratio of 2:1:1. The heterodimer containing one IDH3A and one IDH3B subunit and the heterodimer containing one IDH3A and one IDH3G subunit assemble into a heterotetramer (which contains two subunits of IDH3A, one of IDH3B and one of IDH3G) and further into the heterooctamer.</text>
</comment>